<evidence type="ECO:0000256" key="1">
    <source>
        <dbReference type="SAM" id="MobiDB-lite"/>
    </source>
</evidence>
<gene>
    <name evidence="2" type="ORF">JG688_00018300</name>
</gene>
<name>A0A8J5IRK8_9STRA</name>
<keyword evidence="3" id="KW-1185">Reference proteome</keyword>
<feature type="region of interest" description="Disordered" evidence="1">
    <location>
        <begin position="89"/>
        <end position="115"/>
    </location>
</feature>
<dbReference type="AlphaFoldDB" id="A0A8J5IRK8"/>
<comment type="caution">
    <text evidence="2">The sequence shown here is derived from an EMBL/GenBank/DDBJ whole genome shotgun (WGS) entry which is preliminary data.</text>
</comment>
<organism evidence="2 3">
    <name type="scientific">Phytophthora aleatoria</name>
    <dbReference type="NCBI Taxonomy" id="2496075"/>
    <lineage>
        <taxon>Eukaryota</taxon>
        <taxon>Sar</taxon>
        <taxon>Stramenopiles</taxon>
        <taxon>Oomycota</taxon>
        <taxon>Peronosporomycetes</taxon>
        <taxon>Peronosporales</taxon>
        <taxon>Peronosporaceae</taxon>
        <taxon>Phytophthora</taxon>
    </lineage>
</organism>
<dbReference type="Proteomes" id="UP000709295">
    <property type="component" value="Unassembled WGS sequence"/>
</dbReference>
<evidence type="ECO:0000313" key="2">
    <source>
        <dbReference type="EMBL" id="KAG6942133.1"/>
    </source>
</evidence>
<dbReference type="EMBL" id="JAENGY010003248">
    <property type="protein sequence ID" value="KAG6942133.1"/>
    <property type="molecule type" value="Genomic_DNA"/>
</dbReference>
<sequence length="217" mass="25036">MEFHARLFASLLRVQSALQMLYRQYKTDDDFPKCLHVLGDTEFCSMLKKDQKRSLHRCRMHPLKNSVRDPKKKLLISPKERDILRDARNTMFTPSPQRAQDAGHLAEDSDEEYPGDSVRDAATLALWGEYLDEVFQEEELDIGYTEAGTSSNSTCRAEQDYEDDNEFEEIHAAVIHEFPIENVSYFPQEVKLSGFKAQKATLEELFAVISTLMQPHD</sequence>
<protein>
    <submittedName>
        <fullName evidence="2">Uncharacterized protein</fullName>
    </submittedName>
</protein>
<proteinExistence type="predicted"/>
<accession>A0A8J5IRK8</accession>
<reference evidence="2" key="1">
    <citation type="submission" date="2021-01" db="EMBL/GenBank/DDBJ databases">
        <title>Phytophthora aleatoria, a newly-described species from Pinus radiata is distinct from Phytophthora cactorum isolates based on comparative genomics.</title>
        <authorList>
            <person name="Mcdougal R."/>
            <person name="Panda P."/>
            <person name="Williams N."/>
            <person name="Studholme D.J."/>
        </authorList>
    </citation>
    <scope>NUCLEOTIDE SEQUENCE</scope>
    <source>
        <strain evidence="2">NZFS 4037</strain>
    </source>
</reference>
<evidence type="ECO:0000313" key="3">
    <source>
        <dbReference type="Proteomes" id="UP000709295"/>
    </source>
</evidence>